<keyword evidence="3 5" id="KW-1133">Transmembrane helix</keyword>
<protein>
    <submittedName>
        <fullName evidence="6">MscL family protein</fullName>
    </submittedName>
</protein>
<organism evidence="6 7">
    <name type="scientific">Mycoplasmopsis ciconiae</name>
    <dbReference type="NCBI Taxonomy" id="561067"/>
    <lineage>
        <taxon>Bacteria</taxon>
        <taxon>Bacillati</taxon>
        <taxon>Mycoplasmatota</taxon>
        <taxon>Mycoplasmoidales</taxon>
        <taxon>Metamycoplasmataceae</taxon>
        <taxon>Mycoplasmopsis</taxon>
    </lineage>
</organism>
<evidence type="ECO:0000313" key="7">
    <source>
        <dbReference type="Proteomes" id="UP001344817"/>
    </source>
</evidence>
<evidence type="ECO:0000256" key="5">
    <source>
        <dbReference type="SAM" id="Phobius"/>
    </source>
</evidence>
<comment type="subcellular location">
    <subcellularLocation>
        <location evidence="1">Membrane</location>
        <topology evidence="1">Multi-pass membrane protein</topology>
    </subcellularLocation>
</comment>
<name>A0ABU7MKC8_9BACT</name>
<dbReference type="SUPFAM" id="SSF81330">
    <property type="entry name" value="Gated mechanosensitive channel"/>
    <property type="match status" value="1"/>
</dbReference>
<evidence type="ECO:0000313" key="6">
    <source>
        <dbReference type="EMBL" id="MEE3927979.1"/>
    </source>
</evidence>
<evidence type="ECO:0000256" key="1">
    <source>
        <dbReference type="ARBA" id="ARBA00004141"/>
    </source>
</evidence>
<keyword evidence="2 5" id="KW-0812">Transmembrane</keyword>
<dbReference type="InterPro" id="IPR037673">
    <property type="entry name" value="MSC/AndL"/>
</dbReference>
<dbReference type="InterPro" id="IPR036019">
    <property type="entry name" value="MscL_channel"/>
</dbReference>
<dbReference type="EMBL" id="JAZDWZ010000001">
    <property type="protein sequence ID" value="MEE3927979.1"/>
    <property type="molecule type" value="Genomic_DNA"/>
</dbReference>
<dbReference type="PANTHER" id="PTHR30266">
    <property type="entry name" value="MECHANOSENSITIVE CHANNEL MSCL"/>
    <property type="match status" value="1"/>
</dbReference>
<dbReference type="RefSeq" id="WP_330500394.1">
    <property type="nucleotide sequence ID" value="NZ_JAZDWZ010000001.1"/>
</dbReference>
<dbReference type="Gene3D" id="1.10.1200.120">
    <property type="entry name" value="Large-conductance mechanosensitive channel, MscL, domain 1"/>
    <property type="match status" value="1"/>
</dbReference>
<proteinExistence type="predicted"/>
<comment type="caution">
    <text evidence="6">The sequence shown here is derived from an EMBL/GenBank/DDBJ whole genome shotgun (WGS) entry which is preliminary data.</text>
</comment>
<evidence type="ECO:0000256" key="2">
    <source>
        <dbReference type="ARBA" id="ARBA00022692"/>
    </source>
</evidence>
<evidence type="ECO:0000256" key="3">
    <source>
        <dbReference type="ARBA" id="ARBA00022989"/>
    </source>
</evidence>
<feature type="transmembrane region" description="Helical" evidence="5">
    <location>
        <begin position="70"/>
        <end position="94"/>
    </location>
</feature>
<dbReference type="Proteomes" id="UP001344817">
    <property type="component" value="Unassembled WGS sequence"/>
</dbReference>
<sequence length="135" mass="14901">MFKKSVSQAKGFFKKGNILMLAIGLLLGTVFSALVASLANDVIMPIIFKQLSLGDVDKTQSPSGAFWGKFFGALINFLIVSAVLFVFLVTYFVVINAIEHQRNKNKPAQEPAPAKPTTEELILEQLKLMNENLKK</sequence>
<reference evidence="6" key="1">
    <citation type="submission" date="2024-01" db="EMBL/GenBank/DDBJ databases">
        <title>Genome sequence of Mycoplasma ciconiae type strain DSM 25251.</title>
        <authorList>
            <person name="Spergser J."/>
        </authorList>
    </citation>
    <scope>NUCLEOTIDE SEQUENCE [LARGE SCALE GENOMIC DNA]</scope>
    <source>
        <strain evidence="6">DSM 25251</strain>
    </source>
</reference>
<keyword evidence="4 5" id="KW-0472">Membrane</keyword>
<keyword evidence="7" id="KW-1185">Reference proteome</keyword>
<dbReference type="Pfam" id="PF01741">
    <property type="entry name" value="MscL"/>
    <property type="match status" value="1"/>
</dbReference>
<accession>A0ABU7MKC8</accession>
<evidence type="ECO:0000256" key="4">
    <source>
        <dbReference type="ARBA" id="ARBA00023136"/>
    </source>
</evidence>
<dbReference type="PANTHER" id="PTHR30266:SF2">
    <property type="entry name" value="LARGE-CONDUCTANCE MECHANOSENSITIVE CHANNEL"/>
    <property type="match status" value="1"/>
</dbReference>
<gene>
    <name evidence="6" type="ORF">V2E24_00095</name>
</gene>